<dbReference type="InterPro" id="IPR029044">
    <property type="entry name" value="Nucleotide-diphossugar_trans"/>
</dbReference>
<dbReference type="Proteomes" id="UP001142175">
    <property type="component" value="Unassembled WGS sequence"/>
</dbReference>
<evidence type="ECO:0000259" key="1">
    <source>
        <dbReference type="Pfam" id="PF12804"/>
    </source>
</evidence>
<dbReference type="GO" id="GO:0016779">
    <property type="term" value="F:nucleotidyltransferase activity"/>
    <property type="evidence" value="ECO:0007669"/>
    <property type="project" value="UniProtKB-ARBA"/>
</dbReference>
<dbReference type="InterPro" id="IPR025877">
    <property type="entry name" value="MobA-like_NTP_Trfase"/>
</dbReference>
<dbReference type="CDD" id="cd04182">
    <property type="entry name" value="GT_2_like_f"/>
    <property type="match status" value="1"/>
</dbReference>
<dbReference type="AlphaFoldDB" id="A0A9X2P8F9"/>
<feature type="domain" description="MobA-like NTP transferase" evidence="1">
    <location>
        <begin position="9"/>
        <end position="170"/>
    </location>
</feature>
<organism evidence="2 3">
    <name type="scientific">Aquiflexum gelatinilyticum</name>
    <dbReference type="NCBI Taxonomy" id="2961943"/>
    <lineage>
        <taxon>Bacteria</taxon>
        <taxon>Pseudomonadati</taxon>
        <taxon>Bacteroidota</taxon>
        <taxon>Cytophagia</taxon>
        <taxon>Cytophagales</taxon>
        <taxon>Cyclobacteriaceae</taxon>
        <taxon>Aquiflexum</taxon>
    </lineage>
</organism>
<dbReference type="PANTHER" id="PTHR43777:SF1">
    <property type="entry name" value="MOLYBDENUM COFACTOR CYTIDYLYLTRANSFERASE"/>
    <property type="match status" value="1"/>
</dbReference>
<evidence type="ECO:0000313" key="3">
    <source>
        <dbReference type="Proteomes" id="UP001142175"/>
    </source>
</evidence>
<reference evidence="2" key="1">
    <citation type="submission" date="2022-08" db="EMBL/GenBank/DDBJ databases">
        <authorList>
            <person name="Zhang D."/>
        </authorList>
    </citation>
    <scope>NUCLEOTIDE SEQUENCE</scope>
    <source>
        <strain evidence="2">XJ19-11</strain>
    </source>
</reference>
<keyword evidence="3" id="KW-1185">Reference proteome</keyword>
<dbReference type="SUPFAM" id="SSF53448">
    <property type="entry name" value="Nucleotide-diphospho-sugar transferases"/>
    <property type="match status" value="1"/>
</dbReference>
<dbReference type="PANTHER" id="PTHR43777">
    <property type="entry name" value="MOLYBDENUM COFACTOR CYTIDYLYLTRANSFERASE"/>
    <property type="match status" value="1"/>
</dbReference>
<accession>A0A9X2P8F9</accession>
<dbReference type="EMBL" id="JANSUY010000009">
    <property type="protein sequence ID" value="MCR9015675.1"/>
    <property type="molecule type" value="Genomic_DNA"/>
</dbReference>
<comment type="caution">
    <text evidence="2">The sequence shown here is derived from an EMBL/GenBank/DDBJ whole genome shotgun (WGS) entry which is preliminary data.</text>
</comment>
<sequence length="199" mass="21968">MKNEIRTGVIILAAGSSSRLGQPKQLLEFNGKTLLEIAVEAAQNSLAQSCVVVLGANAELISSSIKNIHVDKVVNENWKNGMASSMQKGLKYLMENSDPDQVILMLSDQPFVNKEILNLLITNKLNTNSEIIACRYKETFGVPVLFSKKYFPELLSLTGNEGAKKLVMAHQDDLHAIDFPKGAIDIDTMEDYLKLKNDS</sequence>
<gene>
    <name evidence="2" type="ORF">NU887_11570</name>
</gene>
<proteinExistence type="predicted"/>
<dbReference type="Pfam" id="PF12804">
    <property type="entry name" value="NTP_transf_3"/>
    <property type="match status" value="1"/>
</dbReference>
<dbReference type="Gene3D" id="3.90.550.10">
    <property type="entry name" value="Spore Coat Polysaccharide Biosynthesis Protein SpsA, Chain A"/>
    <property type="match status" value="1"/>
</dbReference>
<dbReference type="RefSeq" id="WP_258423537.1">
    <property type="nucleotide sequence ID" value="NZ_JANSUY010000009.1"/>
</dbReference>
<protein>
    <submittedName>
        <fullName evidence="2">Nucleotidyltransferase family protein</fullName>
    </submittedName>
</protein>
<name>A0A9X2P8F9_9BACT</name>
<evidence type="ECO:0000313" key="2">
    <source>
        <dbReference type="EMBL" id="MCR9015675.1"/>
    </source>
</evidence>